<dbReference type="Proteomes" id="UP001139365">
    <property type="component" value="Unassembled WGS sequence"/>
</dbReference>
<dbReference type="EMBL" id="JALEMU010000049">
    <property type="protein sequence ID" value="MCI5755271.1"/>
    <property type="molecule type" value="Genomic_DNA"/>
</dbReference>
<dbReference type="AlphaFoldDB" id="A0AAE3FFA2"/>
<evidence type="ECO:0000256" key="5">
    <source>
        <dbReference type="SAM" id="MobiDB-lite"/>
    </source>
</evidence>
<dbReference type="InterPro" id="IPR019991">
    <property type="entry name" value="GTP-bd_ribosome_bgen"/>
</dbReference>
<dbReference type="FunFam" id="3.40.50.300:FF:000590">
    <property type="entry name" value="Ribosome biogenesis GTPase A"/>
    <property type="match status" value="1"/>
</dbReference>
<keyword evidence="2 3" id="KW-0342">GTP-binding</keyword>
<dbReference type="InterPro" id="IPR016478">
    <property type="entry name" value="GTPase_MTG1"/>
</dbReference>
<evidence type="ECO:0000259" key="6">
    <source>
        <dbReference type="PROSITE" id="PS51721"/>
    </source>
</evidence>
<evidence type="ECO:0000313" key="7">
    <source>
        <dbReference type="EMBL" id="MCI5755271.1"/>
    </source>
</evidence>
<dbReference type="PANTHER" id="PTHR45782">
    <property type="entry name" value="MITOCHONDRIAL RIBOSOME-ASSOCIATED GTPASE 1"/>
    <property type="match status" value="1"/>
</dbReference>
<feature type="binding site" evidence="4">
    <location>
        <position position="177"/>
    </location>
    <ligand>
        <name>GTP</name>
        <dbReference type="ChEBI" id="CHEBI:37565"/>
    </ligand>
</feature>
<comment type="caution">
    <text evidence="7">The sequence shown here is derived from an EMBL/GenBank/DDBJ whole genome shotgun (WGS) entry which is preliminary data.</text>
</comment>
<evidence type="ECO:0000313" key="8">
    <source>
        <dbReference type="Proteomes" id="UP001139365"/>
    </source>
</evidence>
<organism evidence="7 8">
    <name type="scientific">Candidatus Colimorpha enterica</name>
    <dbReference type="NCBI Taxonomy" id="3083063"/>
    <lineage>
        <taxon>Bacteria</taxon>
        <taxon>Pseudomonadati</taxon>
        <taxon>Bacteroidota</taxon>
        <taxon>Bacteroidia</taxon>
        <taxon>Bacteroidales</taxon>
        <taxon>Candidatus Colimorpha</taxon>
    </lineage>
</organism>
<dbReference type="PRINTS" id="PR00326">
    <property type="entry name" value="GTP1OBG"/>
</dbReference>
<dbReference type="Gene3D" id="1.10.1580.10">
    <property type="match status" value="1"/>
</dbReference>
<dbReference type="PIRSF" id="PIRSF006230">
    <property type="entry name" value="MG442"/>
    <property type="match status" value="1"/>
</dbReference>
<comment type="subcellular location">
    <subcellularLocation>
        <location evidence="3">Cytoplasm</location>
    </subcellularLocation>
</comment>
<protein>
    <recommendedName>
        <fullName evidence="3">Ribosome biogenesis GTPase A</fullName>
    </recommendedName>
</protein>
<dbReference type="GO" id="GO:0006412">
    <property type="term" value="P:translation"/>
    <property type="evidence" value="ECO:0007669"/>
    <property type="project" value="TreeGrafter"/>
</dbReference>
<dbReference type="Gene3D" id="3.40.50.300">
    <property type="entry name" value="P-loop containing nucleotide triphosphate hydrolases"/>
    <property type="match status" value="1"/>
</dbReference>
<dbReference type="GO" id="GO:0003924">
    <property type="term" value="F:GTPase activity"/>
    <property type="evidence" value="ECO:0007669"/>
    <property type="project" value="TreeGrafter"/>
</dbReference>
<dbReference type="GO" id="GO:0005525">
    <property type="term" value="F:GTP binding"/>
    <property type="evidence" value="ECO:0007669"/>
    <property type="project" value="UniProtKB-KW"/>
</dbReference>
<keyword evidence="1 3" id="KW-0547">Nucleotide-binding</keyword>
<evidence type="ECO:0000256" key="4">
    <source>
        <dbReference type="PIRSR" id="PIRSR006230-1"/>
    </source>
</evidence>
<dbReference type="GO" id="GO:0005737">
    <property type="term" value="C:cytoplasm"/>
    <property type="evidence" value="ECO:0007669"/>
    <property type="project" value="UniProtKB-SubCell"/>
</dbReference>
<dbReference type="InterPro" id="IPR006073">
    <property type="entry name" value="GTP-bd"/>
</dbReference>
<proteinExistence type="inferred from homology"/>
<feature type="domain" description="CP-type G" evidence="6">
    <location>
        <begin position="16"/>
        <end position="181"/>
    </location>
</feature>
<evidence type="ECO:0000256" key="2">
    <source>
        <dbReference type="ARBA" id="ARBA00023134"/>
    </source>
</evidence>
<sequence length="304" mass="33350">MPSELIQWFPGHMAKTRRMMKEMLPQTDLIIELLDARIPASSKNPELNRLAGNKPVLTLLAKSSLADPAASERWKKHFADEGRTCLFIDSTTGYGINSIAPAVREVMAEKLKRYESKGMTGKNLRVMIAGIPNVGKSSLINRLSGGKHAKVEDRPGVTRDKQWINTGIGLELLDTPGVLWPKFEDQTVGENLAVTGAIRGEILDTERIAVILCGRLRDRYPELISARYRLGDVSQLAGWEIFGLVGRKRGFLISGGEIDTERTAVMLLDEFRGGKIGRITLEEPDAISGKNPDETGNGEGSADA</sequence>
<comment type="function">
    <text evidence="3">Required for a late step of 50S ribosomal subunit assembly. Has GTPase activity.</text>
</comment>
<reference evidence="7 8" key="1">
    <citation type="submission" date="2022-03" db="EMBL/GenBank/DDBJ databases">
        <title>Metagenome-assembled genomes from swine fecal metagenomes.</title>
        <authorList>
            <person name="Holman D.B."/>
            <person name="Kommadath A."/>
        </authorList>
    </citation>
    <scope>NUCLEOTIDE SEQUENCE [LARGE SCALE GENOMIC DNA]</scope>
    <source>
        <strain evidence="7">SUG147</strain>
    </source>
</reference>
<dbReference type="InterPro" id="IPR030378">
    <property type="entry name" value="G_CP_dom"/>
</dbReference>
<keyword evidence="3" id="KW-0963">Cytoplasm</keyword>
<dbReference type="CDD" id="cd01856">
    <property type="entry name" value="YlqF"/>
    <property type="match status" value="1"/>
</dbReference>
<feature type="region of interest" description="Disordered" evidence="5">
    <location>
        <begin position="282"/>
        <end position="304"/>
    </location>
</feature>
<comment type="similarity">
    <text evidence="3">Belongs to the TRAFAC class YlqF/YawG GTPase family. MTG1 subfamily.</text>
</comment>
<dbReference type="InterPro" id="IPR027417">
    <property type="entry name" value="P-loop_NTPase"/>
</dbReference>
<dbReference type="PROSITE" id="PS51721">
    <property type="entry name" value="G_CP"/>
    <property type="match status" value="1"/>
</dbReference>
<evidence type="ECO:0000256" key="3">
    <source>
        <dbReference type="PIRNR" id="PIRNR006230"/>
    </source>
</evidence>
<evidence type="ECO:0000256" key="1">
    <source>
        <dbReference type="ARBA" id="ARBA00022741"/>
    </source>
</evidence>
<name>A0AAE3FFA2_9BACT</name>
<dbReference type="NCBIfam" id="TIGR03596">
    <property type="entry name" value="GTPase_YlqF"/>
    <property type="match status" value="1"/>
</dbReference>
<dbReference type="PANTHER" id="PTHR45782:SF4">
    <property type="entry name" value="MITOCHONDRIAL RIBOSOME-ASSOCIATED GTPASE 1"/>
    <property type="match status" value="1"/>
</dbReference>
<gene>
    <name evidence="7" type="primary">ylqF</name>
    <name evidence="7" type="ORF">MR241_03130</name>
</gene>
<dbReference type="SUPFAM" id="SSF52540">
    <property type="entry name" value="P-loop containing nucleoside triphosphate hydrolases"/>
    <property type="match status" value="1"/>
</dbReference>
<dbReference type="InterPro" id="IPR023179">
    <property type="entry name" value="GTP-bd_ortho_bundle_sf"/>
</dbReference>
<accession>A0AAE3FFA2</accession>
<dbReference type="Pfam" id="PF01926">
    <property type="entry name" value="MMR_HSR1"/>
    <property type="match status" value="1"/>
</dbReference>
<feature type="binding site" evidence="4">
    <location>
        <begin position="133"/>
        <end position="138"/>
    </location>
    <ligand>
        <name>GTP</name>
        <dbReference type="ChEBI" id="CHEBI:37565"/>
    </ligand>
</feature>